<evidence type="ECO:0000313" key="1">
    <source>
        <dbReference type="EMBL" id="KAH7856394.1"/>
    </source>
</evidence>
<comment type="caution">
    <text evidence="1">The sequence shown here is derived from an EMBL/GenBank/DDBJ whole genome shotgun (WGS) entry which is preliminary data.</text>
</comment>
<sequence>MGCSTLGAFDVLNSSQVWNLLCSFGSSDCNSRTRENSFSHLELRLIRVSAVMSSLNLATCFKLFCLSEEREREKPSLAIDAEEAMAFFGKAGGILRQAVSKHVNSDIFGSSPSVFQMIRCMSTSKVFVGGLSYATDDMSLRETFNKYGEVVEARVIVDRETGRSRGFAFVTFTSGEEASAAIQALDGQDLHGRTVKVNYANERPPRSGGFGGGGYGGGYGGGGGGYGGGGNYGGSGGGNYGGSGGYGGADTYGGGSNYGNYGGGGGGGRGGGNYGGGGSGDSYGGGNYAQGGTYGGGNYAQGGTYGGGNYGQGGTYGGGSVAGGNSVGSGGSGGNYGGGSYTPSDTYTSGTGSGINYGGGSQSFGAAGGAGSDSYLSADAGATNNFGSSESIGLSGSGDQFGNSETSGMGETYGGFGQDDPNYKDEDGDDADYANRKA</sequence>
<organism evidence="1 2">
    <name type="scientific">Vaccinium darrowii</name>
    <dbReference type="NCBI Taxonomy" id="229202"/>
    <lineage>
        <taxon>Eukaryota</taxon>
        <taxon>Viridiplantae</taxon>
        <taxon>Streptophyta</taxon>
        <taxon>Embryophyta</taxon>
        <taxon>Tracheophyta</taxon>
        <taxon>Spermatophyta</taxon>
        <taxon>Magnoliopsida</taxon>
        <taxon>eudicotyledons</taxon>
        <taxon>Gunneridae</taxon>
        <taxon>Pentapetalae</taxon>
        <taxon>asterids</taxon>
        <taxon>Ericales</taxon>
        <taxon>Ericaceae</taxon>
        <taxon>Vaccinioideae</taxon>
        <taxon>Vaccinieae</taxon>
        <taxon>Vaccinium</taxon>
    </lineage>
</organism>
<dbReference type="EMBL" id="CM037153">
    <property type="protein sequence ID" value="KAH7856394.1"/>
    <property type="molecule type" value="Genomic_DNA"/>
</dbReference>
<evidence type="ECO:0000313" key="2">
    <source>
        <dbReference type="Proteomes" id="UP000828048"/>
    </source>
</evidence>
<dbReference type="Proteomes" id="UP000828048">
    <property type="component" value="Chromosome 3"/>
</dbReference>
<protein>
    <submittedName>
        <fullName evidence="1">Uncharacterized protein</fullName>
    </submittedName>
</protein>
<reference evidence="1 2" key="1">
    <citation type="journal article" date="2021" name="Hortic Res">
        <title>High-quality reference genome and annotation aids understanding of berry development for evergreen blueberry (Vaccinium darrowii).</title>
        <authorList>
            <person name="Yu J."/>
            <person name="Hulse-Kemp A.M."/>
            <person name="Babiker E."/>
            <person name="Staton M."/>
        </authorList>
    </citation>
    <scope>NUCLEOTIDE SEQUENCE [LARGE SCALE GENOMIC DNA]</scope>
    <source>
        <strain evidence="2">cv. NJ 8807/NJ 8810</strain>
        <tissue evidence="1">Young leaf</tissue>
    </source>
</reference>
<gene>
    <name evidence="1" type="ORF">Vadar_000860</name>
</gene>
<keyword evidence="2" id="KW-1185">Reference proteome</keyword>
<name>A0ACB7YT64_9ERIC</name>
<accession>A0ACB7YT64</accession>
<proteinExistence type="predicted"/>